<feature type="binding site" evidence="8">
    <location>
        <position position="203"/>
    </location>
    <ligand>
        <name>Zn(2+)</name>
        <dbReference type="ChEBI" id="CHEBI:29105"/>
        <label>1</label>
        <note>catalytic</note>
    </ligand>
</feature>
<dbReference type="SUPFAM" id="SSF56281">
    <property type="entry name" value="Metallo-hydrolase/oxidoreductase"/>
    <property type="match status" value="1"/>
</dbReference>
<keyword evidence="5 8" id="KW-0255">Endonuclease</keyword>
<evidence type="ECO:0000256" key="5">
    <source>
        <dbReference type="ARBA" id="ARBA00022759"/>
    </source>
</evidence>
<dbReference type="InterPro" id="IPR036866">
    <property type="entry name" value="RibonucZ/Hydroxyglut_hydro"/>
</dbReference>
<dbReference type="AlphaFoldDB" id="D3FE00"/>
<dbReference type="CDD" id="cd07717">
    <property type="entry name" value="RNaseZ_ZiPD-like_MBL-fold"/>
    <property type="match status" value="1"/>
</dbReference>
<evidence type="ECO:0000313" key="11">
    <source>
        <dbReference type="EMBL" id="ADB51616.1"/>
    </source>
</evidence>
<evidence type="ECO:0000256" key="1">
    <source>
        <dbReference type="ARBA" id="ARBA00011738"/>
    </source>
</evidence>
<keyword evidence="12" id="KW-1185">Reference proteome</keyword>
<proteinExistence type="inferred from homology"/>
<dbReference type="EC" id="3.1.26.11" evidence="8"/>
<sequence length="328" mass="35811">MDLSLFFAGTAGSVPTARRGLPAILLRRGADRILFDCGEGTQRQLLRSAGLADLTDVFITHFHADHWLGLPGMLKTFDLRARDKPLTIHGPPGLRKLMNDMRYVWGGCGYEITLSELPPDAMVERDEYVIEPFLVNHRGTAYGYVITEDDRPGRFDAQLAEQLGVTPGPDFGRLQRGETIGGVRPEQVIGETRLGRKLVISGDTGPCEELIEIAHGADVLVHEATFTQEEADRARQTQHSTAAQAAKAAVEAEVRLLALVHLSTRYGGREIREEARAVFPATVVPRDFDAIDVPLPERGAPELVRWDGGGRPLPREAAAEVAAVEPGS</sequence>
<dbReference type="NCBIfam" id="TIGR02651">
    <property type="entry name" value="RNase_Z"/>
    <property type="match status" value="1"/>
</dbReference>
<dbReference type="KEGG" id="cwo:Cwoe_3197"/>
<dbReference type="PANTHER" id="PTHR46018">
    <property type="entry name" value="ZINC PHOSPHODIESTERASE ELAC PROTEIN 1"/>
    <property type="match status" value="1"/>
</dbReference>
<reference evidence="11 12" key="1">
    <citation type="journal article" date="2010" name="Stand. Genomic Sci.">
        <title>Complete genome sequence of Conexibacter woesei type strain (ID131577).</title>
        <authorList>
            <person name="Pukall R."/>
            <person name="Lapidus A."/>
            <person name="Glavina Del Rio T."/>
            <person name="Copeland A."/>
            <person name="Tice H."/>
            <person name="Cheng J.-F."/>
            <person name="Lucas S."/>
            <person name="Chen F."/>
            <person name="Nolan M."/>
            <person name="Bruce D."/>
            <person name="Goodwin L."/>
            <person name="Pitluck S."/>
            <person name="Mavromatis K."/>
            <person name="Ivanova N."/>
            <person name="Ovchinnikova G."/>
            <person name="Pati A."/>
            <person name="Chen A."/>
            <person name="Palaniappan K."/>
            <person name="Land M."/>
            <person name="Hauser L."/>
            <person name="Chang Y.-J."/>
            <person name="Jeffries C.D."/>
            <person name="Chain P."/>
            <person name="Meincke L."/>
            <person name="Sims D."/>
            <person name="Brettin T."/>
            <person name="Detter J.C."/>
            <person name="Rohde M."/>
            <person name="Goeker M."/>
            <person name="Bristow J."/>
            <person name="Eisen J.A."/>
            <person name="Markowitz V."/>
            <person name="Kyrpides N.C."/>
            <person name="Klenk H.-P."/>
            <person name="Hugenholtz P."/>
        </authorList>
    </citation>
    <scope>NUCLEOTIDE SEQUENCE [LARGE SCALE GENOMIC DNA]</scope>
    <source>
        <strain evidence="12">DSM 14684 / CIP 108061 / JCM 11494 / NBRC 100937 / ID131577</strain>
    </source>
</reference>
<feature type="binding site" evidence="8">
    <location>
        <position position="261"/>
    </location>
    <ligand>
        <name>Zn(2+)</name>
        <dbReference type="ChEBI" id="CHEBI:29105"/>
        <label>2</label>
        <note>catalytic</note>
    </ligand>
</feature>
<feature type="binding site" evidence="8">
    <location>
        <position position="63"/>
    </location>
    <ligand>
        <name>Zn(2+)</name>
        <dbReference type="ChEBI" id="CHEBI:29105"/>
        <label>1</label>
        <note>catalytic</note>
    </ligand>
</feature>
<dbReference type="HOGENOM" id="CLU_031317_2_1_11"/>
<dbReference type="InterPro" id="IPR013471">
    <property type="entry name" value="RNase_Z/BN"/>
</dbReference>
<protein>
    <recommendedName>
        <fullName evidence="8">Ribonuclease Z</fullName>
        <shortName evidence="8">RNase Z</shortName>
        <ecNumber evidence="8">3.1.26.11</ecNumber>
    </recommendedName>
    <alternativeName>
        <fullName evidence="8">tRNA 3 endonuclease</fullName>
    </alternativeName>
    <alternativeName>
        <fullName evidence="8">tRNase Z</fullName>
    </alternativeName>
</protein>
<organism evidence="11 12">
    <name type="scientific">Conexibacter woesei (strain DSM 14684 / CCUG 47730 / CIP 108061 / JCM 11494 / NBRC 100937 / ID131577)</name>
    <dbReference type="NCBI Taxonomy" id="469383"/>
    <lineage>
        <taxon>Bacteria</taxon>
        <taxon>Bacillati</taxon>
        <taxon>Actinomycetota</taxon>
        <taxon>Thermoleophilia</taxon>
        <taxon>Solirubrobacterales</taxon>
        <taxon>Conexibacteraceae</taxon>
        <taxon>Conexibacter</taxon>
    </lineage>
</organism>
<dbReference type="RefSeq" id="WP_012934667.1">
    <property type="nucleotide sequence ID" value="NC_013739.1"/>
</dbReference>
<dbReference type="EMBL" id="CP001854">
    <property type="protein sequence ID" value="ADB51616.1"/>
    <property type="molecule type" value="Genomic_DNA"/>
</dbReference>
<evidence type="ECO:0000256" key="7">
    <source>
        <dbReference type="ARBA" id="ARBA00022833"/>
    </source>
</evidence>
<dbReference type="eggNOG" id="COG1234">
    <property type="taxonomic scope" value="Bacteria"/>
</dbReference>
<evidence type="ECO:0000256" key="8">
    <source>
        <dbReference type="HAMAP-Rule" id="MF_01818"/>
    </source>
</evidence>
<evidence type="ECO:0000256" key="6">
    <source>
        <dbReference type="ARBA" id="ARBA00022801"/>
    </source>
</evidence>
<dbReference type="Pfam" id="PF00753">
    <property type="entry name" value="Lactamase_B"/>
    <property type="match status" value="1"/>
</dbReference>
<reference evidence="12" key="2">
    <citation type="submission" date="2010-01" db="EMBL/GenBank/DDBJ databases">
        <title>The complete genome of Conexibacter woesei DSM 14684.</title>
        <authorList>
            <consortium name="US DOE Joint Genome Institute (JGI-PGF)"/>
            <person name="Lucas S."/>
            <person name="Copeland A."/>
            <person name="Lapidus A."/>
            <person name="Glavina del Rio T."/>
            <person name="Dalin E."/>
            <person name="Tice H."/>
            <person name="Bruce D."/>
            <person name="Goodwin L."/>
            <person name="Pitluck S."/>
            <person name="Kyrpides N."/>
            <person name="Mavromatis K."/>
            <person name="Ivanova N."/>
            <person name="Mikhailova N."/>
            <person name="Chertkov O."/>
            <person name="Brettin T."/>
            <person name="Detter J.C."/>
            <person name="Han C."/>
            <person name="Larimer F."/>
            <person name="Land M."/>
            <person name="Hauser L."/>
            <person name="Markowitz V."/>
            <person name="Cheng J.-F."/>
            <person name="Hugenholtz P."/>
            <person name="Woyke T."/>
            <person name="Wu D."/>
            <person name="Pukall R."/>
            <person name="Steenblock K."/>
            <person name="Schneider S."/>
            <person name="Klenk H.-P."/>
            <person name="Eisen J.A."/>
        </authorList>
    </citation>
    <scope>NUCLEOTIDE SEQUENCE [LARGE SCALE GENOMIC DNA]</scope>
    <source>
        <strain evidence="12">DSM 14684 / CIP 108061 / JCM 11494 / NBRC 100937 / ID131577</strain>
    </source>
</reference>
<evidence type="ECO:0000259" key="10">
    <source>
        <dbReference type="Pfam" id="PF12706"/>
    </source>
</evidence>
<evidence type="ECO:0000256" key="3">
    <source>
        <dbReference type="ARBA" id="ARBA00022722"/>
    </source>
</evidence>
<evidence type="ECO:0000256" key="2">
    <source>
        <dbReference type="ARBA" id="ARBA00022694"/>
    </source>
</evidence>
<feature type="binding site" evidence="8">
    <location>
        <position position="203"/>
    </location>
    <ligand>
        <name>Zn(2+)</name>
        <dbReference type="ChEBI" id="CHEBI:29105"/>
        <label>2</label>
        <note>catalytic</note>
    </ligand>
</feature>
<feature type="active site" description="Proton acceptor" evidence="8">
    <location>
        <position position="65"/>
    </location>
</feature>
<dbReference type="NCBIfam" id="NF000801">
    <property type="entry name" value="PRK00055.1-3"/>
    <property type="match status" value="1"/>
</dbReference>
<evidence type="ECO:0000256" key="4">
    <source>
        <dbReference type="ARBA" id="ARBA00022723"/>
    </source>
</evidence>
<dbReference type="HAMAP" id="MF_01818">
    <property type="entry name" value="RNase_Z_BN"/>
    <property type="match status" value="1"/>
</dbReference>
<keyword evidence="4 8" id="KW-0479">Metal-binding</keyword>
<dbReference type="GO" id="GO:0008270">
    <property type="term" value="F:zinc ion binding"/>
    <property type="evidence" value="ECO:0007669"/>
    <property type="project" value="UniProtKB-UniRule"/>
</dbReference>
<keyword evidence="7 8" id="KW-0862">Zinc</keyword>
<feature type="binding site" evidence="8">
    <location>
        <position position="65"/>
    </location>
    <ligand>
        <name>Zn(2+)</name>
        <dbReference type="ChEBI" id="CHEBI:29105"/>
        <label>2</label>
        <note>catalytic</note>
    </ligand>
</feature>
<feature type="domain" description="Metallo-beta-lactamase" evidence="10">
    <location>
        <begin position="195"/>
        <end position="261"/>
    </location>
</feature>
<dbReference type="Gene3D" id="3.60.15.10">
    <property type="entry name" value="Ribonuclease Z/Hydroxyacylglutathione hydrolase-like"/>
    <property type="match status" value="1"/>
</dbReference>
<dbReference type="PANTHER" id="PTHR46018:SF2">
    <property type="entry name" value="ZINC PHOSPHODIESTERASE ELAC PROTEIN 1"/>
    <property type="match status" value="1"/>
</dbReference>
<dbReference type="STRING" id="469383.Cwoe_3197"/>
<comment type="subunit">
    <text evidence="1 8">Homodimer.</text>
</comment>
<comment type="similarity">
    <text evidence="8">Belongs to the RNase Z family.</text>
</comment>
<dbReference type="GO" id="GO:0042781">
    <property type="term" value="F:3'-tRNA processing endoribonuclease activity"/>
    <property type="evidence" value="ECO:0007669"/>
    <property type="project" value="UniProtKB-UniRule"/>
</dbReference>
<feature type="binding site" evidence="8">
    <location>
        <position position="66"/>
    </location>
    <ligand>
        <name>Zn(2+)</name>
        <dbReference type="ChEBI" id="CHEBI:29105"/>
        <label>2</label>
        <note>catalytic</note>
    </ligand>
</feature>
<feature type="domain" description="Metallo-beta-lactamase" evidence="9">
    <location>
        <begin position="23"/>
        <end position="150"/>
    </location>
</feature>
<comment type="cofactor">
    <cofactor evidence="8">
        <name>Zn(2+)</name>
        <dbReference type="ChEBI" id="CHEBI:29105"/>
    </cofactor>
    <text evidence="8">Binds 2 Zn(2+) ions.</text>
</comment>
<keyword evidence="2 8" id="KW-0819">tRNA processing</keyword>
<keyword evidence="3 8" id="KW-0540">Nuclease</keyword>
<name>D3FE00_CONWI</name>
<feature type="binding site" evidence="8">
    <location>
        <position position="61"/>
    </location>
    <ligand>
        <name>Zn(2+)</name>
        <dbReference type="ChEBI" id="CHEBI:29105"/>
        <label>1</label>
        <note>catalytic</note>
    </ligand>
</feature>
<dbReference type="Pfam" id="PF12706">
    <property type="entry name" value="Lactamase_B_2"/>
    <property type="match status" value="1"/>
</dbReference>
<dbReference type="InterPro" id="IPR001279">
    <property type="entry name" value="Metallo-B-lactamas"/>
</dbReference>
<comment type="catalytic activity">
    <reaction evidence="8">
        <text>Endonucleolytic cleavage of RNA, removing extra 3' nucleotides from tRNA precursor, generating 3' termini of tRNAs. A 3'-hydroxy group is left at the tRNA terminus and a 5'-phosphoryl group is left at the trailer molecule.</text>
        <dbReference type="EC" id="3.1.26.11"/>
    </reaction>
</comment>
<feature type="binding site" evidence="8">
    <location>
        <position position="137"/>
    </location>
    <ligand>
        <name>Zn(2+)</name>
        <dbReference type="ChEBI" id="CHEBI:29105"/>
        <label>1</label>
        <note>catalytic</note>
    </ligand>
</feature>
<comment type="function">
    <text evidence="8">Zinc phosphodiesterase, which displays some tRNA 3'-processing endonuclease activity. Probably involved in tRNA maturation, by removing a 3'-trailer from precursor tRNA.</text>
</comment>
<gene>
    <name evidence="8" type="primary">rnz</name>
    <name evidence="11" type="ordered locus">Cwoe_3197</name>
</gene>
<dbReference type="OrthoDB" id="9800940at2"/>
<evidence type="ECO:0000259" key="9">
    <source>
        <dbReference type="Pfam" id="PF00753"/>
    </source>
</evidence>
<evidence type="ECO:0000313" key="12">
    <source>
        <dbReference type="Proteomes" id="UP000008229"/>
    </source>
</evidence>
<dbReference type="Proteomes" id="UP000008229">
    <property type="component" value="Chromosome"/>
</dbReference>
<accession>D3FE00</accession>
<keyword evidence="6 8" id="KW-0378">Hydrolase</keyword>